<evidence type="ECO:0000313" key="7">
    <source>
        <dbReference type="Proteomes" id="UP000316598"/>
    </source>
</evidence>
<dbReference type="PROSITE" id="PS50082">
    <property type="entry name" value="WD_REPEATS_2"/>
    <property type="match status" value="3"/>
</dbReference>
<keyword evidence="4" id="KW-0732">Signal</keyword>
<comment type="caution">
    <text evidence="6">The sequence shown here is derived from an EMBL/GenBank/DDBJ whole genome shotgun (WGS) entry which is preliminary data.</text>
</comment>
<dbReference type="RefSeq" id="WP_146516354.1">
    <property type="nucleotide sequence ID" value="NZ_SJPI01000002.1"/>
</dbReference>
<feature type="domain" description="Cytochrome C Planctomycete-type" evidence="5">
    <location>
        <begin position="37"/>
        <end position="94"/>
    </location>
</feature>
<dbReference type="CDD" id="cd00200">
    <property type="entry name" value="WD40"/>
    <property type="match status" value="1"/>
</dbReference>
<sequence length="916" mass="100067" precursor="true">MRSLFTLIFWVTLTLPALAGEPVDFVRDVFPILETYCIGCHTSEDASGEFVMETHAAIIQGGENGVAITAGVPKSSRMFLMAAGKMEPIMPPDDQPGLTEDELAILEAWIEQGAVGPDGDMPIKRELRIPKIAVDEQVVLPVTAIAIAPDGMLRAIARFDRVEIVDAKDHVVTTLKGELGKVNSLRFNRDGSKVLIASGLTGAYGLASIYSVSDGELVREMVGHRDTIYAAVFAPDEKRVATAGYDHEIILWDATTGEPIRKFTGHNGAIYDLAFSPDGEVIVSACADETLKVWNVESGERLDTLGQPEGEVFAVEVTRDGKYIIAGSRDNRLRVWKLVSRTEPRTNPLVATRFVDESPIVNFVITPDGSTVVVLSEAGNLKTISTNEWVLGPAIESLPSPGSDLCILPSGKSLLVSLMTGQTVTREVPDVRSDALSEGSELSKVYLDLGPLAKVNESERASVDQSPITIPRGAEISGTVSEAGEVDVYSWHANRGEVWAIDADALTDSRIDPIVSIHDQQGAPVLRTRLQAIRDTYFTFRGKDSVQVNDFRLFNYEEIHLNDYLYASGEVTRMWLHPRGPDSGFNVYPNEASRWTYFGTSHTTHALGEPAYVVRQLAEGELPVANGLPVFDIYYENDDDPRREAGNASRIIFTAPVDGLFQIQISDTRGEGGQGYGYRVQVRAAEPMFEPSVEPITAELLRGAGRELTVRVKRLDDFEGPVEFHVQGLPEGLVTNFPLTIEESQRYAHGTVWVPEAIEGWEGEVEPTLVASARINGRVVERHVGSIGKFKLGGRPQAVPRIEPVEKELIQVSDSTDWTLQVRRGETVSARLVLDRQEDFNNEVSFGKEGAGRNTAFGVIVDNIGLNGLLLLAGETEREFFITADPTSPVGKRSFFLTANVNGGITTTPITVEVLP</sequence>
<dbReference type="EMBL" id="SJPI01000002">
    <property type="protein sequence ID" value="TWT51276.1"/>
    <property type="molecule type" value="Genomic_DNA"/>
</dbReference>
<dbReference type="SUPFAM" id="SSF46626">
    <property type="entry name" value="Cytochrome c"/>
    <property type="match status" value="1"/>
</dbReference>
<dbReference type="Gene3D" id="2.130.10.10">
    <property type="entry name" value="YVTN repeat-like/Quinoprotein amine dehydrogenase"/>
    <property type="match status" value="1"/>
</dbReference>
<organism evidence="6 7">
    <name type="scientific">Rubripirellula amarantea</name>
    <dbReference type="NCBI Taxonomy" id="2527999"/>
    <lineage>
        <taxon>Bacteria</taxon>
        <taxon>Pseudomonadati</taxon>
        <taxon>Planctomycetota</taxon>
        <taxon>Planctomycetia</taxon>
        <taxon>Pirellulales</taxon>
        <taxon>Pirellulaceae</taxon>
        <taxon>Rubripirellula</taxon>
    </lineage>
</organism>
<accession>A0A5C5WKF8</accession>
<dbReference type="InterPro" id="IPR001680">
    <property type="entry name" value="WD40_rpt"/>
</dbReference>
<dbReference type="SUPFAM" id="SSF50978">
    <property type="entry name" value="WD40 repeat-like"/>
    <property type="match status" value="1"/>
</dbReference>
<dbReference type="GO" id="GO:0009055">
    <property type="term" value="F:electron transfer activity"/>
    <property type="evidence" value="ECO:0007669"/>
    <property type="project" value="InterPro"/>
</dbReference>
<dbReference type="GO" id="GO:0020037">
    <property type="term" value="F:heme binding"/>
    <property type="evidence" value="ECO:0007669"/>
    <property type="project" value="InterPro"/>
</dbReference>
<dbReference type="AlphaFoldDB" id="A0A5C5WKF8"/>
<feature type="repeat" description="WD" evidence="3">
    <location>
        <begin position="221"/>
        <end position="262"/>
    </location>
</feature>
<dbReference type="InterPro" id="IPR036909">
    <property type="entry name" value="Cyt_c-like_dom_sf"/>
</dbReference>
<dbReference type="Pfam" id="PF07635">
    <property type="entry name" value="PSCyt1"/>
    <property type="match status" value="1"/>
</dbReference>
<evidence type="ECO:0000259" key="5">
    <source>
        <dbReference type="Pfam" id="PF07635"/>
    </source>
</evidence>
<dbReference type="InterPro" id="IPR019775">
    <property type="entry name" value="WD40_repeat_CS"/>
</dbReference>
<reference evidence="6 7" key="1">
    <citation type="submission" date="2019-02" db="EMBL/GenBank/DDBJ databases">
        <title>Deep-cultivation of Planctomycetes and their phenomic and genomic characterization uncovers novel biology.</title>
        <authorList>
            <person name="Wiegand S."/>
            <person name="Jogler M."/>
            <person name="Boedeker C."/>
            <person name="Pinto D."/>
            <person name="Vollmers J."/>
            <person name="Rivas-Marin E."/>
            <person name="Kohn T."/>
            <person name="Peeters S.H."/>
            <person name="Heuer A."/>
            <person name="Rast P."/>
            <person name="Oberbeckmann S."/>
            <person name="Bunk B."/>
            <person name="Jeske O."/>
            <person name="Meyerdierks A."/>
            <person name="Storesund J.E."/>
            <person name="Kallscheuer N."/>
            <person name="Luecker S."/>
            <person name="Lage O.M."/>
            <person name="Pohl T."/>
            <person name="Merkel B.J."/>
            <person name="Hornburger P."/>
            <person name="Mueller R.-W."/>
            <person name="Bruemmer F."/>
            <person name="Labrenz M."/>
            <person name="Spormann A.M."/>
            <person name="Op Den Camp H."/>
            <person name="Overmann J."/>
            <person name="Amann R."/>
            <person name="Jetten M.S.M."/>
            <person name="Mascher T."/>
            <person name="Medema M.H."/>
            <person name="Devos D.P."/>
            <person name="Kaster A.-K."/>
            <person name="Ovreas L."/>
            <person name="Rohde M."/>
            <person name="Galperin M.Y."/>
            <person name="Jogler C."/>
        </authorList>
    </citation>
    <scope>NUCLEOTIDE SEQUENCE [LARGE SCALE GENOMIC DNA]</scope>
    <source>
        <strain evidence="6 7">Pla22</strain>
    </source>
</reference>
<feature type="repeat" description="WD" evidence="3">
    <location>
        <begin position="305"/>
        <end position="346"/>
    </location>
</feature>
<dbReference type="Pfam" id="PF00400">
    <property type="entry name" value="WD40"/>
    <property type="match status" value="3"/>
</dbReference>
<protein>
    <submittedName>
        <fullName evidence="6">WD domain, G-beta repeat</fullName>
    </submittedName>
</protein>
<evidence type="ECO:0000313" key="6">
    <source>
        <dbReference type="EMBL" id="TWT51276.1"/>
    </source>
</evidence>
<feature type="chain" id="PRO_5022787019" evidence="4">
    <location>
        <begin position="20"/>
        <end position="916"/>
    </location>
</feature>
<keyword evidence="2" id="KW-0677">Repeat</keyword>
<evidence type="ECO:0000256" key="2">
    <source>
        <dbReference type="ARBA" id="ARBA00022737"/>
    </source>
</evidence>
<dbReference type="OrthoDB" id="226265at2"/>
<dbReference type="SMART" id="SM00320">
    <property type="entry name" value="WD40"/>
    <property type="match status" value="5"/>
</dbReference>
<feature type="repeat" description="WD" evidence="3">
    <location>
        <begin position="263"/>
        <end position="304"/>
    </location>
</feature>
<dbReference type="Proteomes" id="UP000316598">
    <property type="component" value="Unassembled WGS sequence"/>
</dbReference>
<dbReference type="InterPro" id="IPR011429">
    <property type="entry name" value="Cyt_c_Planctomycete-type"/>
</dbReference>
<evidence type="ECO:0000256" key="1">
    <source>
        <dbReference type="ARBA" id="ARBA00022574"/>
    </source>
</evidence>
<dbReference type="PANTHER" id="PTHR19848">
    <property type="entry name" value="WD40 REPEAT PROTEIN"/>
    <property type="match status" value="1"/>
</dbReference>
<dbReference type="InterPro" id="IPR015943">
    <property type="entry name" value="WD40/YVTN_repeat-like_dom_sf"/>
</dbReference>
<feature type="signal peptide" evidence="4">
    <location>
        <begin position="1"/>
        <end position="19"/>
    </location>
</feature>
<dbReference type="PROSITE" id="PS00678">
    <property type="entry name" value="WD_REPEATS_1"/>
    <property type="match status" value="2"/>
</dbReference>
<keyword evidence="7" id="KW-1185">Reference proteome</keyword>
<dbReference type="PROSITE" id="PS50294">
    <property type="entry name" value="WD_REPEATS_REGION"/>
    <property type="match status" value="3"/>
</dbReference>
<name>A0A5C5WKF8_9BACT</name>
<gene>
    <name evidence="6" type="ORF">Pla22_40530</name>
</gene>
<evidence type="ECO:0000256" key="4">
    <source>
        <dbReference type="SAM" id="SignalP"/>
    </source>
</evidence>
<keyword evidence="1 3" id="KW-0853">WD repeat</keyword>
<dbReference type="PANTHER" id="PTHR19848:SF8">
    <property type="entry name" value="F-BOX AND WD REPEAT DOMAIN CONTAINING 7"/>
    <property type="match status" value="1"/>
</dbReference>
<dbReference type="InterPro" id="IPR036322">
    <property type="entry name" value="WD40_repeat_dom_sf"/>
</dbReference>
<evidence type="ECO:0000256" key="3">
    <source>
        <dbReference type="PROSITE-ProRule" id="PRU00221"/>
    </source>
</evidence>
<proteinExistence type="predicted"/>